<keyword evidence="1" id="KW-0378">Hydrolase</keyword>
<sequence>MSQIGKFLNLHPHMQSWAIYNENGPYTTNYKIGDLSPAQYGGLSYMILDEKGGDIYIIQTESFGRCAIWAPIDNDSNITYERSYSNGDNNGSGGGSLIPGTGKYLNLHPHMQSWAVYNENGPYTTANAIGSLAPAQFGGLSYEILAEKGGDIYIIQTEKFGRCAIWAPIDNDSSITSSPQYTNGNSSGNGDTGNGGGEIPGGLKVFIDPGHGGYDPGAVGNGFQEKAIVLSIAKKLGIILNSYGISVKYSRENDTFIELEDRSQMANNWGANLFVSIHANSASPSVRGTECYTKPSADSKTKQLSANVAKSISSRFGIPNRGHKEEIWRVLMLSNMPSILVETAFISNYSDAILLANNEYSFANSIATQILNYLGISDETSPKERKIDKGLFHLLTKSAYNLQAKVKPSHKETLLSYKNLDLTLSAELIQDEPALPLSSENAKKISNMSNPSDIFDGTTGVLLDMLPASVTAEVESTIKWIEKYEFSAGKVSFSLVNKTLTITAVELSTILNYPANVRVKETLAIEGTLDFDKLVGGGLALATFILIITLLDPVPGDELVAAINFLIAIFDELIAA</sequence>
<dbReference type="Proteomes" id="UP000640335">
    <property type="component" value="Unassembled WGS sequence"/>
</dbReference>
<dbReference type="Pfam" id="PF01520">
    <property type="entry name" value="Amidase_3"/>
    <property type="match status" value="1"/>
</dbReference>
<gene>
    <name evidence="4" type="ORF">H9660_15105</name>
</gene>
<evidence type="ECO:0000256" key="1">
    <source>
        <dbReference type="ARBA" id="ARBA00022801"/>
    </source>
</evidence>
<accession>A0ABR8Q7R4</accession>
<evidence type="ECO:0000313" key="4">
    <source>
        <dbReference type="EMBL" id="MBD7916471.1"/>
    </source>
</evidence>
<dbReference type="SUPFAM" id="SSF53187">
    <property type="entry name" value="Zn-dependent exopeptidases"/>
    <property type="match status" value="1"/>
</dbReference>
<dbReference type="RefSeq" id="WP_191751213.1">
    <property type="nucleotide sequence ID" value="NZ_JACSQZ010000086.1"/>
</dbReference>
<reference evidence="4 5" key="1">
    <citation type="submission" date="2020-08" db="EMBL/GenBank/DDBJ databases">
        <title>A Genomic Blueprint of the Chicken Gut Microbiome.</title>
        <authorList>
            <person name="Gilroy R."/>
            <person name="Ravi A."/>
            <person name="Getino M."/>
            <person name="Pursley I."/>
            <person name="Horton D.L."/>
            <person name="Alikhan N.-F."/>
            <person name="Baker D."/>
            <person name="Gharbi K."/>
            <person name="Hall N."/>
            <person name="Watson M."/>
            <person name="Adriaenssens E.M."/>
            <person name="Foster-Nyarko E."/>
            <person name="Jarju S."/>
            <person name="Secka A."/>
            <person name="Antonio M."/>
            <person name="Oren A."/>
            <person name="Chaudhuri R."/>
            <person name="La Ragione R.M."/>
            <person name="Hildebrand F."/>
            <person name="Pallen M.J."/>
        </authorList>
    </citation>
    <scope>NUCLEOTIDE SEQUENCE [LARGE SCALE GENOMIC DNA]</scope>
    <source>
        <strain evidence="4 5">Sa3CUN1</strain>
    </source>
</reference>
<protein>
    <submittedName>
        <fullName evidence="4">N-acetylmuramoyl-L-alanine amidase</fullName>
    </submittedName>
</protein>
<dbReference type="SMART" id="SM00646">
    <property type="entry name" value="Ami_3"/>
    <property type="match status" value="1"/>
</dbReference>
<dbReference type="CDD" id="cd02696">
    <property type="entry name" value="MurNAc-LAA"/>
    <property type="match status" value="1"/>
</dbReference>
<dbReference type="PANTHER" id="PTHR30404:SF0">
    <property type="entry name" value="N-ACETYLMURAMOYL-L-ALANINE AMIDASE AMIC"/>
    <property type="match status" value="1"/>
</dbReference>
<feature type="compositionally biased region" description="Gly residues" evidence="2">
    <location>
        <begin position="190"/>
        <end position="200"/>
    </location>
</feature>
<feature type="domain" description="MurNAc-LAA" evidence="3">
    <location>
        <begin position="263"/>
        <end position="371"/>
    </location>
</feature>
<comment type="caution">
    <text evidence="4">The sequence shown here is derived from an EMBL/GenBank/DDBJ whole genome shotgun (WGS) entry which is preliminary data.</text>
</comment>
<organism evidence="4 5">
    <name type="scientific">Clostridium gallinarum</name>
    <dbReference type="NCBI Taxonomy" id="2762246"/>
    <lineage>
        <taxon>Bacteria</taxon>
        <taxon>Bacillati</taxon>
        <taxon>Bacillota</taxon>
        <taxon>Clostridia</taxon>
        <taxon>Eubacteriales</taxon>
        <taxon>Clostridiaceae</taxon>
        <taxon>Clostridium</taxon>
    </lineage>
</organism>
<feature type="region of interest" description="Disordered" evidence="2">
    <location>
        <begin position="177"/>
        <end position="201"/>
    </location>
</feature>
<proteinExistence type="predicted"/>
<evidence type="ECO:0000259" key="3">
    <source>
        <dbReference type="SMART" id="SM00646"/>
    </source>
</evidence>
<dbReference type="InterPro" id="IPR050695">
    <property type="entry name" value="N-acetylmuramoyl_amidase_3"/>
</dbReference>
<dbReference type="InterPro" id="IPR002508">
    <property type="entry name" value="MurNAc-LAA_cat"/>
</dbReference>
<keyword evidence="5" id="KW-1185">Reference proteome</keyword>
<dbReference type="EMBL" id="JACSQZ010000086">
    <property type="protein sequence ID" value="MBD7916471.1"/>
    <property type="molecule type" value="Genomic_DNA"/>
</dbReference>
<dbReference type="PANTHER" id="PTHR30404">
    <property type="entry name" value="N-ACETYLMURAMOYL-L-ALANINE AMIDASE"/>
    <property type="match status" value="1"/>
</dbReference>
<name>A0ABR8Q7R4_9CLOT</name>
<evidence type="ECO:0000313" key="5">
    <source>
        <dbReference type="Proteomes" id="UP000640335"/>
    </source>
</evidence>
<evidence type="ECO:0000256" key="2">
    <source>
        <dbReference type="SAM" id="MobiDB-lite"/>
    </source>
</evidence>
<dbReference type="Gene3D" id="3.40.630.40">
    <property type="entry name" value="Zn-dependent exopeptidases"/>
    <property type="match status" value="1"/>
</dbReference>